<organism evidence="1 2">
    <name type="scientific">Methylobacterium aquaticum</name>
    <dbReference type="NCBI Taxonomy" id="270351"/>
    <lineage>
        <taxon>Bacteria</taxon>
        <taxon>Pseudomonadati</taxon>
        <taxon>Pseudomonadota</taxon>
        <taxon>Alphaproteobacteria</taxon>
        <taxon>Hyphomicrobiales</taxon>
        <taxon>Methylobacteriaceae</taxon>
        <taxon>Methylobacterium</taxon>
    </lineage>
</organism>
<dbReference type="Proteomes" id="UP000061432">
    <property type="component" value="Plasmid pMaq22A_2p"/>
</dbReference>
<sequence>MSGIQGTRRYRVRVAGEAAHAGTAVRHARRNALMAAVRMIVAIDRAASGLADAIVAKLAHR</sequence>
<dbReference type="PATRIC" id="fig|270351.10.peg.7271"/>
<gene>
    <name evidence="1" type="primary">argE</name>
    <name evidence="1" type="ORF">Maq22A_2p41800</name>
</gene>
<keyword evidence="1" id="KW-0614">Plasmid</keyword>
<accession>A0A0C6FBK8</accession>
<dbReference type="KEGG" id="maqu:Maq22A_2p41800"/>
<dbReference type="InterPro" id="IPR036264">
    <property type="entry name" value="Bact_exopeptidase_dim_dom"/>
</dbReference>
<protein>
    <submittedName>
        <fullName evidence="1">Amidase</fullName>
    </submittedName>
</protein>
<dbReference type="Gene3D" id="3.30.70.360">
    <property type="match status" value="1"/>
</dbReference>
<geneLocation type="plasmid" evidence="2">
    <name>pMaq22A_2p DNA</name>
</geneLocation>
<evidence type="ECO:0000313" key="2">
    <source>
        <dbReference type="Proteomes" id="UP000061432"/>
    </source>
</evidence>
<dbReference type="SUPFAM" id="SSF55031">
    <property type="entry name" value="Bacterial exopeptidase dimerisation domain"/>
    <property type="match status" value="1"/>
</dbReference>
<dbReference type="AlphaFoldDB" id="A0A0C6FBK8"/>
<proteinExistence type="predicted"/>
<name>A0A0C6FBK8_9HYPH</name>
<reference evidence="2" key="2">
    <citation type="submission" date="2015-01" db="EMBL/GenBank/DDBJ databases">
        <title>Complete genome sequence of Methylobacterium aquaticum strain 22A.</title>
        <authorList>
            <person name="Tani A."/>
            <person name="Ogura Y."/>
            <person name="Hayashi T."/>
        </authorList>
    </citation>
    <scope>NUCLEOTIDE SEQUENCE [LARGE SCALE GENOMIC DNA]</scope>
    <source>
        <strain evidence="2">MA-22A</strain>
        <plasmid evidence="2">Plasmid pMaq22A_2p DNA</plasmid>
    </source>
</reference>
<evidence type="ECO:0000313" key="1">
    <source>
        <dbReference type="EMBL" id="BAQ50116.1"/>
    </source>
</evidence>
<dbReference type="EMBL" id="AP014706">
    <property type="protein sequence ID" value="BAQ50116.1"/>
    <property type="molecule type" value="Genomic_DNA"/>
</dbReference>
<reference evidence="1 2" key="1">
    <citation type="journal article" date="2015" name="Genome Announc.">
        <title>Complete Genome Sequence of Methylobacterium aquaticum Strain 22A, Isolated from Racomitrium japonicum Moss.</title>
        <authorList>
            <person name="Tani A."/>
            <person name="Ogura Y."/>
            <person name="Hayashi T."/>
            <person name="Kimbara K."/>
        </authorList>
    </citation>
    <scope>NUCLEOTIDE SEQUENCE [LARGE SCALE GENOMIC DNA]</scope>
    <source>
        <strain evidence="1 2">MA-22A</strain>
        <plasmid evidence="2">Plasmid pMaq22A_2p DNA</plasmid>
    </source>
</reference>